<keyword evidence="3" id="KW-1185">Reference proteome</keyword>
<dbReference type="AlphaFoldDB" id="A0A7J8SRQ7"/>
<protein>
    <submittedName>
        <fullName evidence="2">Uncharacterized protein</fullName>
    </submittedName>
</protein>
<proteinExistence type="predicted"/>
<keyword evidence="1" id="KW-0812">Transmembrane</keyword>
<accession>A0A7J8SRQ7</accession>
<evidence type="ECO:0000313" key="3">
    <source>
        <dbReference type="Proteomes" id="UP000593561"/>
    </source>
</evidence>
<keyword evidence="1" id="KW-1133">Transmembrane helix</keyword>
<sequence>MDLSPLLKHSLTNFFPGFHIIITSSLHFLSGFNFLLL</sequence>
<evidence type="ECO:0000256" key="1">
    <source>
        <dbReference type="SAM" id="Phobius"/>
    </source>
</evidence>
<dbReference type="EMBL" id="JABFAC010000011">
    <property type="protein sequence ID" value="MBA0628266.1"/>
    <property type="molecule type" value="Genomic_DNA"/>
</dbReference>
<organism evidence="2 3">
    <name type="scientific">Gossypium davidsonii</name>
    <name type="common">Davidson's cotton</name>
    <name type="synonym">Gossypium klotzschianum subsp. davidsonii</name>
    <dbReference type="NCBI Taxonomy" id="34287"/>
    <lineage>
        <taxon>Eukaryota</taxon>
        <taxon>Viridiplantae</taxon>
        <taxon>Streptophyta</taxon>
        <taxon>Embryophyta</taxon>
        <taxon>Tracheophyta</taxon>
        <taxon>Spermatophyta</taxon>
        <taxon>Magnoliopsida</taxon>
        <taxon>eudicotyledons</taxon>
        <taxon>Gunneridae</taxon>
        <taxon>Pentapetalae</taxon>
        <taxon>rosids</taxon>
        <taxon>malvids</taxon>
        <taxon>Malvales</taxon>
        <taxon>Malvaceae</taxon>
        <taxon>Malvoideae</taxon>
        <taxon>Gossypium</taxon>
    </lineage>
</organism>
<evidence type="ECO:0000313" key="2">
    <source>
        <dbReference type="EMBL" id="MBA0628266.1"/>
    </source>
</evidence>
<name>A0A7J8SRQ7_GOSDV</name>
<keyword evidence="1" id="KW-0472">Membrane</keyword>
<feature type="transmembrane region" description="Helical" evidence="1">
    <location>
        <begin position="14"/>
        <end position="36"/>
    </location>
</feature>
<feature type="non-terminal residue" evidence="2">
    <location>
        <position position="37"/>
    </location>
</feature>
<dbReference type="Proteomes" id="UP000593561">
    <property type="component" value="Unassembled WGS sequence"/>
</dbReference>
<gene>
    <name evidence="2" type="ORF">Godav_023027</name>
</gene>
<comment type="caution">
    <text evidence="2">The sequence shown here is derived from an EMBL/GenBank/DDBJ whole genome shotgun (WGS) entry which is preliminary data.</text>
</comment>
<reference evidence="2 3" key="1">
    <citation type="journal article" date="2019" name="Genome Biol. Evol.">
        <title>Insights into the evolution of the New World diploid cottons (Gossypium, subgenus Houzingenia) based on genome sequencing.</title>
        <authorList>
            <person name="Grover C.E."/>
            <person name="Arick M.A. 2nd"/>
            <person name="Thrash A."/>
            <person name="Conover J.L."/>
            <person name="Sanders W.S."/>
            <person name="Peterson D.G."/>
            <person name="Frelichowski J.E."/>
            <person name="Scheffler J.A."/>
            <person name="Scheffler B.E."/>
            <person name="Wendel J.F."/>
        </authorList>
    </citation>
    <scope>NUCLEOTIDE SEQUENCE [LARGE SCALE GENOMIC DNA]</scope>
    <source>
        <strain evidence="2">27</strain>
        <tissue evidence="2">Leaf</tissue>
    </source>
</reference>